<feature type="transmembrane region" description="Helical" evidence="6">
    <location>
        <begin position="296"/>
        <end position="318"/>
    </location>
</feature>
<sequence>MTGKGLTWLQIVRLAVVQTALGAMVVLTTSTMNRVMVVELALPAIVPGALVGIHYALQMMRPLFGHSSDGGRRRTPFIVGGMAVLGLGAVGAAGATALMGSHQTAGLIAAILAFVVIGAGVGAAGTNLLTLVATHVADRRRGPAATLIWIMMIAGFAVTTGLAGQFLDPYSPQRLVMVTAVVCAIAFVVSLLAVSGIEASGQAPAPVNTKPKLAFRTAVAEIWEEPQTRRFTVFIFVSMLAYSAQDLVLEPFAGLVFGMTPGETTELSSAQHGGTVLGMVLVAVLGPILARRLPGILTGLSVAGCVGSAAALAALAYGGFAPHVFPLRSVVFALGVSNGVFAVAAIARMMGLAREGAAGREGVRMGVWGASQAIAFGVGGFLGTVAVDLTGLIVGTNGAAYAIVFAAEAMLFVISARLAVRAVSRLSAASAESRNEPKLSSSDVVTA</sequence>
<evidence type="ECO:0000256" key="2">
    <source>
        <dbReference type="ARBA" id="ARBA00008412"/>
    </source>
</evidence>
<comment type="similarity">
    <text evidence="2">Belongs to the PucC family.</text>
</comment>
<evidence type="ECO:0000313" key="8">
    <source>
        <dbReference type="Proteomes" id="UP000678276"/>
    </source>
</evidence>
<evidence type="ECO:0000313" key="7">
    <source>
        <dbReference type="EMBL" id="MBP0614883.1"/>
    </source>
</evidence>
<keyword evidence="8" id="KW-1185">Reference proteome</keyword>
<dbReference type="PIRSF" id="PIRSF016565">
    <property type="entry name" value="PucC"/>
    <property type="match status" value="1"/>
</dbReference>
<feature type="transmembrane region" description="Helical" evidence="6">
    <location>
        <begin position="38"/>
        <end position="57"/>
    </location>
</feature>
<feature type="transmembrane region" description="Helical" evidence="6">
    <location>
        <begin position="144"/>
        <end position="163"/>
    </location>
</feature>
<keyword evidence="3 6" id="KW-0812">Transmembrane</keyword>
<protein>
    <submittedName>
        <fullName evidence="7">BCD family MFS transporter</fullName>
    </submittedName>
</protein>
<comment type="caution">
    <text evidence="7">The sequence shown here is derived from an EMBL/GenBank/DDBJ whole genome shotgun (WGS) entry which is preliminary data.</text>
</comment>
<comment type="subcellular location">
    <subcellularLocation>
        <location evidence="1">Membrane</location>
        <topology evidence="1">Multi-pass membrane protein</topology>
    </subcellularLocation>
</comment>
<feature type="transmembrane region" description="Helical" evidence="6">
    <location>
        <begin position="365"/>
        <end position="387"/>
    </location>
</feature>
<evidence type="ECO:0000256" key="6">
    <source>
        <dbReference type="SAM" id="Phobius"/>
    </source>
</evidence>
<dbReference type="SUPFAM" id="SSF103473">
    <property type="entry name" value="MFS general substrate transporter"/>
    <property type="match status" value="1"/>
</dbReference>
<feature type="transmembrane region" description="Helical" evidence="6">
    <location>
        <begin position="77"/>
        <end position="99"/>
    </location>
</feature>
<dbReference type="InterPro" id="IPR026036">
    <property type="entry name" value="PucC"/>
</dbReference>
<dbReference type="InterPro" id="IPR004896">
    <property type="entry name" value="PucC-rel"/>
</dbReference>
<feature type="transmembrane region" description="Helical" evidence="6">
    <location>
        <begin position="399"/>
        <end position="420"/>
    </location>
</feature>
<gene>
    <name evidence="7" type="ORF">J6595_04735</name>
</gene>
<dbReference type="CDD" id="cd06176">
    <property type="entry name" value="MFS_BCD_PucC-like"/>
    <property type="match status" value="1"/>
</dbReference>
<organism evidence="7 8">
    <name type="scientific">Jiella mangrovi</name>
    <dbReference type="NCBI Taxonomy" id="2821407"/>
    <lineage>
        <taxon>Bacteria</taxon>
        <taxon>Pseudomonadati</taxon>
        <taxon>Pseudomonadota</taxon>
        <taxon>Alphaproteobacteria</taxon>
        <taxon>Hyphomicrobiales</taxon>
        <taxon>Aurantimonadaceae</taxon>
        <taxon>Jiella</taxon>
    </lineage>
</organism>
<name>A0ABS4BDP7_9HYPH</name>
<dbReference type="Pfam" id="PF03209">
    <property type="entry name" value="PUCC"/>
    <property type="match status" value="1"/>
</dbReference>
<evidence type="ECO:0000256" key="5">
    <source>
        <dbReference type="ARBA" id="ARBA00023136"/>
    </source>
</evidence>
<dbReference type="Gene3D" id="1.20.1250.20">
    <property type="entry name" value="MFS general substrate transporter like domains"/>
    <property type="match status" value="1"/>
</dbReference>
<evidence type="ECO:0000256" key="3">
    <source>
        <dbReference type="ARBA" id="ARBA00022692"/>
    </source>
</evidence>
<reference evidence="7 8" key="1">
    <citation type="submission" date="2021-04" db="EMBL/GenBank/DDBJ databases">
        <title>Whole genome sequence of Jiella sp. KSK16Y-1.</title>
        <authorList>
            <person name="Tuo L."/>
        </authorList>
    </citation>
    <scope>NUCLEOTIDE SEQUENCE [LARGE SCALE GENOMIC DNA]</scope>
    <source>
        <strain evidence="7 8">KSK16Y-1</strain>
    </source>
</reference>
<dbReference type="PANTHER" id="PTHR23538:SF1">
    <property type="entry name" value="44.5 KD BACTERIOCHLOROPHYLL SYNTHASE SUBUNIT"/>
    <property type="match status" value="1"/>
</dbReference>
<feature type="transmembrane region" description="Helical" evidence="6">
    <location>
        <begin position="105"/>
        <end position="132"/>
    </location>
</feature>
<proteinExistence type="inferred from homology"/>
<feature type="transmembrane region" description="Helical" evidence="6">
    <location>
        <begin position="269"/>
        <end position="289"/>
    </location>
</feature>
<evidence type="ECO:0000256" key="1">
    <source>
        <dbReference type="ARBA" id="ARBA00004141"/>
    </source>
</evidence>
<dbReference type="RefSeq" id="WP_209593281.1">
    <property type="nucleotide sequence ID" value="NZ_JAGJCF010000002.1"/>
</dbReference>
<evidence type="ECO:0000256" key="4">
    <source>
        <dbReference type="ARBA" id="ARBA00022989"/>
    </source>
</evidence>
<dbReference type="PANTHER" id="PTHR23538">
    <property type="entry name" value="44.5 KD BACTERIOCHLOROPHYLL SYNTHASE SUBUNIT"/>
    <property type="match status" value="1"/>
</dbReference>
<accession>A0ABS4BDP7</accession>
<keyword evidence="4 6" id="KW-1133">Transmembrane helix</keyword>
<keyword evidence="5 6" id="KW-0472">Membrane</keyword>
<feature type="transmembrane region" description="Helical" evidence="6">
    <location>
        <begin position="231"/>
        <end position="249"/>
    </location>
</feature>
<dbReference type="InterPro" id="IPR036259">
    <property type="entry name" value="MFS_trans_sf"/>
</dbReference>
<feature type="transmembrane region" description="Helical" evidence="6">
    <location>
        <begin position="175"/>
        <end position="194"/>
    </location>
</feature>
<dbReference type="Proteomes" id="UP000678276">
    <property type="component" value="Unassembled WGS sequence"/>
</dbReference>
<dbReference type="EMBL" id="JAGJCF010000002">
    <property type="protein sequence ID" value="MBP0614883.1"/>
    <property type="molecule type" value="Genomic_DNA"/>
</dbReference>
<feature type="transmembrane region" description="Helical" evidence="6">
    <location>
        <begin position="330"/>
        <end position="353"/>
    </location>
</feature>